<dbReference type="OMA" id="IVGTEPC"/>
<proteinExistence type="predicted"/>
<sequence>MRWRDRIAVLFFPKGMMLTVAALLLFLMHLGIFASDVYNFCYTYHYDRMSFRYTVVLMCSTEPCSSTACPWSFWPCSTGRRATKWGIGLRRGKEKEALGILIKSAIYF</sequence>
<dbReference type="PANTHER" id="PTHR37998">
    <property type="entry name" value="TRANSMEMBRANE PROTEIN 262"/>
    <property type="match status" value="1"/>
</dbReference>
<evidence type="ECO:0000313" key="2">
    <source>
        <dbReference type="Ensembl" id="ENSMLUP00000022272.1"/>
    </source>
</evidence>
<dbReference type="AlphaFoldDB" id="G1QEY9"/>
<dbReference type="GeneTree" id="ENSGT00940000167087"/>
<reference evidence="2 3" key="1">
    <citation type="journal article" date="2011" name="Nature">
        <title>A high-resolution map of human evolutionary constraint using 29 mammals.</title>
        <authorList>
            <person name="Lindblad-Toh K."/>
            <person name="Garber M."/>
            <person name="Zuk O."/>
            <person name="Lin M.F."/>
            <person name="Parker B.J."/>
            <person name="Washietl S."/>
            <person name="Kheradpour P."/>
            <person name="Ernst J."/>
            <person name="Jordan G."/>
            <person name="Mauceli E."/>
            <person name="Ward L.D."/>
            <person name="Lowe C.B."/>
            <person name="Holloway A.K."/>
            <person name="Clamp M."/>
            <person name="Gnerre S."/>
            <person name="Alfoldi J."/>
            <person name="Beal K."/>
            <person name="Chang J."/>
            <person name="Clawson H."/>
            <person name="Cuff J."/>
            <person name="Di Palma F."/>
            <person name="Fitzgerald S."/>
            <person name="Flicek P."/>
            <person name="Guttman M."/>
            <person name="Hubisz M.J."/>
            <person name="Jaffe D.B."/>
            <person name="Jungreis I."/>
            <person name="Kent W.J."/>
            <person name="Kostka D."/>
            <person name="Lara M."/>
            <person name="Martins A.L."/>
            <person name="Massingham T."/>
            <person name="Moltke I."/>
            <person name="Raney B.J."/>
            <person name="Rasmussen M.D."/>
            <person name="Robinson J."/>
            <person name="Stark A."/>
            <person name="Vilella A.J."/>
            <person name="Wen J."/>
            <person name="Xie X."/>
            <person name="Zody M.C."/>
            <person name="Baldwin J."/>
            <person name="Bloom T."/>
            <person name="Chin C.W."/>
            <person name="Heiman D."/>
            <person name="Nicol R."/>
            <person name="Nusbaum C."/>
            <person name="Young S."/>
            <person name="Wilkinson J."/>
            <person name="Worley K.C."/>
            <person name="Kovar C.L."/>
            <person name="Muzny D.M."/>
            <person name="Gibbs R.A."/>
            <person name="Cree A."/>
            <person name="Dihn H.H."/>
            <person name="Fowler G."/>
            <person name="Jhangiani S."/>
            <person name="Joshi V."/>
            <person name="Lee S."/>
            <person name="Lewis L.R."/>
            <person name="Nazareth L.V."/>
            <person name="Okwuonu G."/>
            <person name="Santibanez J."/>
            <person name="Warren W.C."/>
            <person name="Mardis E.R."/>
            <person name="Weinstock G.M."/>
            <person name="Wilson R.K."/>
            <person name="Delehaunty K."/>
            <person name="Dooling D."/>
            <person name="Fronik C."/>
            <person name="Fulton L."/>
            <person name="Fulton B."/>
            <person name="Graves T."/>
            <person name="Minx P."/>
            <person name="Sodergren E."/>
            <person name="Birney E."/>
            <person name="Margulies E.H."/>
            <person name="Herrero J."/>
            <person name="Green E.D."/>
            <person name="Haussler D."/>
            <person name="Siepel A."/>
            <person name="Goldman N."/>
            <person name="Pollard K.S."/>
            <person name="Pedersen J.S."/>
            <person name="Lander E.S."/>
            <person name="Kellis M."/>
        </authorList>
    </citation>
    <scope>NUCLEOTIDE SEQUENCE [LARGE SCALE GENOMIC DNA]</scope>
</reference>
<dbReference type="InterPro" id="IPR040431">
    <property type="entry name" value="TM262"/>
</dbReference>
<dbReference type="InterPro" id="IPR031683">
    <property type="entry name" value="DUF4716"/>
</dbReference>
<dbReference type="FunCoup" id="G1QEY9">
    <property type="interactions" value="21"/>
</dbReference>
<keyword evidence="3" id="KW-1185">Reference proteome</keyword>
<dbReference type="STRING" id="59463.ENSMLUP00000022272"/>
<dbReference type="PANTHER" id="PTHR37998:SF1">
    <property type="entry name" value="CATION CHANNEL SPERM-ASSOCIATED AUXILIARY SUBUNIT TMEM262"/>
    <property type="match status" value="1"/>
</dbReference>
<dbReference type="Proteomes" id="UP000001074">
    <property type="component" value="Unassembled WGS sequence"/>
</dbReference>
<evidence type="ECO:0000259" key="1">
    <source>
        <dbReference type="Pfam" id="PF15837"/>
    </source>
</evidence>
<accession>G1QEY9</accession>
<reference evidence="2" key="3">
    <citation type="submission" date="2025-09" db="UniProtKB">
        <authorList>
            <consortium name="Ensembl"/>
        </authorList>
    </citation>
    <scope>IDENTIFICATION</scope>
</reference>
<dbReference type="eggNOG" id="ENOG502S7IB">
    <property type="taxonomic scope" value="Eukaryota"/>
</dbReference>
<protein>
    <recommendedName>
        <fullName evidence="1">DUF4716 domain-containing protein</fullName>
    </recommendedName>
</protein>
<dbReference type="InParanoid" id="G1QEY9"/>
<feature type="domain" description="DUF4716" evidence="1">
    <location>
        <begin position="50"/>
        <end position="105"/>
    </location>
</feature>
<dbReference type="Ensembl" id="ENSMLUT00000015344.2">
    <property type="protein sequence ID" value="ENSMLUP00000022272.1"/>
    <property type="gene ID" value="ENSMLUG00000015341.2"/>
</dbReference>
<dbReference type="EMBL" id="AAPE02049471">
    <property type="status" value="NOT_ANNOTATED_CDS"/>
    <property type="molecule type" value="Genomic_DNA"/>
</dbReference>
<dbReference type="HOGENOM" id="CLU_175194_0_0_1"/>
<dbReference type="Pfam" id="PF15837">
    <property type="entry name" value="DUF4716"/>
    <property type="match status" value="1"/>
</dbReference>
<reference evidence="2" key="2">
    <citation type="submission" date="2025-08" db="UniProtKB">
        <authorList>
            <consortium name="Ensembl"/>
        </authorList>
    </citation>
    <scope>IDENTIFICATION</scope>
</reference>
<name>G1QEY9_MYOLU</name>
<evidence type="ECO:0000313" key="3">
    <source>
        <dbReference type="Proteomes" id="UP000001074"/>
    </source>
</evidence>
<organism evidence="2 3">
    <name type="scientific">Myotis lucifugus</name>
    <name type="common">Little brown bat</name>
    <dbReference type="NCBI Taxonomy" id="59463"/>
    <lineage>
        <taxon>Eukaryota</taxon>
        <taxon>Metazoa</taxon>
        <taxon>Chordata</taxon>
        <taxon>Craniata</taxon>
        <taxon>Vertebrata</taxon>
        <taxon>Euteleostomi</taxon>
        <taxon>Mammalia</taxon>
        <taxon>Eutheria</taxon>
        <taxon>Laurasiatheria</taxon>
        <taxon>Chiroptera</taxon>
        <taxon>Yangochiroptera</taxon>
        <taxon>Vespertilionidae</taxon>
        <taxon>Myotis</taxon>
    </lineage>
</organism>